<keyword evidence="2" id="KW-1185">Reference proteome</keyword>
<protein>
    <submittedName>
        <fullName evidence="1">Uncharacterized protein</fullName>
    </submittedName>
</protein>
<organism evidence="1 2">
    <name type="scientific">Pyricularia grisea</name>
    <name type="common">Crabgrass-specific blast fungus</name>
    <name type="synonym">Magnaporthe grisea</name>
    <dbReference type="NCBI Taxonomy" id="148305"/>
    <lineage>
        <taxon>Eukaryota</taxon>
        <taxon>Fungi</taxon>
        <taxon>Dikarya</taxon>
        <taxon>Ascomycota</taxon>
        <taxon>Pezizomycotina</taxon>
        <taxon>Sordariomycetes</taxon>
        <taxon>Sordariomycetidae</taxon>
        <taxon>Magnaporthales</taxon>
        <taxon>Pyriculariaceae</taxon>
        <taxon>Pyricularia</taxon>
    </lineage>
</organism>
<evidence type="ECO:0000313" key="1">
    <source>
        <dbReference type="EMBL" id="KAI6297943.1"/>
    </source>
</evidence>
<evidence type="ECO:0000313" key="2">
    <source>
        <dbReference type="Proteomes" id="UP001059893"/>
    </source>
</evidence>
<gene>
    <name evidence="1" type="ORF">MCOR33_005842</name>
</gene>
<accession>A0ABQ8NLB7</accession>
<sequence length="65" mass="6822">MVTQLSVEASKLPPANVFPHQHSRLYCRPAYLAPAALTAAMRLSTVMSAASSKQGKERAPPAGSA</sequence>
<comment type="caution">
    <text evidence="1">The sequence shown here is derived from an EMBL/GenBank/DDBJ whole genome shotgun (WGS) entry which is preliminary data.</text>
</comment>
<reference evidence="1" key="1">
    <citation type="submission" date="2021-01" db="EMBL/GenBank/DDBJ databases">
        <title>Deciphering the adaptive evolutionary patterns associated with biogeogrpahic diversity in the finger millet blast pathogen Magnaporthe oryzae in Eastern Africa.</title>
        <authorList>
            <person name="Onyema G."/>
            <person name="Shittu T.A."/>
            <person name="Dodsworth S."/>
            <person name="Devilliers S."/>
            <person name="Muthumeenakshi S."/>
            <person name="Sreenivasaprasad S."/>
        </authorList>
    </citation>
    <scope>NUCLEOTIDE SEQUENCE</scope>
    <source>
        <strain evidence="1">D15/s37</strain>
    </source>
</reference>
<dbReference type="EMBL" id="JABSND010000101">
    <property type="protein sequence ID" value="KAI6297943.1"/>
    <property type="molecule type" value="Genomic_DNA"/>
</dbReference>
<proteinExistence type="predicted"/>
<dbReference type="Proteomes" id="UP001059893">
    <property type="component" value="Unassembled WGS sequence"/>
</dbReference>
<name>A0ABQ8NLB7_PYRGI</name>